<comment type="caution">
    <text evidence="5">The sequence shown here is derived from an EMBL/GenBank/DDBJ whole genome shotgun (WGS) entry which is preliminary data.</text>
</comment>
<sequence>MSAESALDEDRDMESGTASLGQVTPVVRLSLHEQIVTKVREMIQLGELPPGATISENDLCGSLGISRTPLREALKVLASENLVHLRPHRAPLVSPVDSDEIAELFELLSILEPAAGALACQRASSSEINRLRDMHEQLMGHYYTRERTRYFSDNQAIHHEIVRLAGNKVMLATYQSLQGRVLRARSMANLTQARWAESSAEHEALIRAFCEHDDAAVSRLLYEHTRETEAAVLRALNTSETA</sequence>
<evidence type="ECO:0000313" key="5">
    <source>
        <dbReference type="EMBL" id="GAN80336.1"/>
    </source>
</evidence>
<dbReference type="InterPro" id="IPR000524">
    <property type="entry name" value="Tscrpt_reg_HTH_GntR"/>
</dbReference>
<dbReference type="Gene3D" id="1.20.120.530">
    <property type="entry name" value="GntR ligand-binding domain-like"/>
    <property type="match status" value="1"/>
</dbReference>
<protein>
    <submittedName>
        <fullName evidence="5">Transcriptional regulator GntR</fullName>
    </submittedName>
</protein>
<organism evidence="5 6">
    <name type="scientific">Acidocella aminolytica 101 = DSM 11237</name>
    <dbReference type="NCBI Taxonomy" id="1120923"/>
    <lineage>
        <taxon>Bacteria</taxon>
        <taxon>Pseudomonadati</taxon>
        <taxon>Pseudomonadota</taxon>
        <taxon>Alphaproteobacteria</taxon>
        <taxon>Acetobacterales</taxon>
        <taxon>Acidocellaceae</taxon>
        <taxon>Acidocella</taxon>
    </lineage>
</organism>
<dbReference type="EMBL" id="BANC01000044">
    <property type="protein sequence ID" value="GAN80336.1"/>
    <property type="molecule type" value="Genomic_DNA"/>
</dbReference>
<dbReference type="Proteomes" id="UP000032668">
    <property type="component" value="Unassembled WGS sequence"/>
</dbReference>
<dbReference type="SUPFAM" id="SSF46785">
    <property type="entry name" value="Winged helix' DNA-binding domain"/>
    <property type="match status" value="1"/>
</dbReference>
<proteinExistence type="predicted"/>
<name>A0A0D6PG23_9PROT</name>
<evidence type="ECO:0000256" key="1">
    <source>
        <dbReference type="ARBA" id="ARBA00023015"/>
    </source>
</evidence>
<gene>
    <name evidence="5" type="ORF">Aam_045_010</name>
</gene>
<evidence type="ECO:0000256" key="3">
    <source>
        <dbReference type="ARBA" id="ARBA00023163"/>
    </source>
</evidence>
<dbReference type="InterPro" id="IPR008920">
    <property type="entry name" value="TF_FadR/GntR_C"/>
</dbReference>
<dbReference type="SMART" id="SM00345">
    <property type="entry name" value="HTH_GNTR"/>
    <property type="match status" value="1"/>
</dbReference>
<keyword evidence="2" id="KW-0238">DNA-binding</keyword>
<dbReference type="PROSITE" id="PS50949">
    <property type="entry name" value="HTH_GNTR"/>
    <property type="match status" value="1"/>
</dbReference>
<dbReference type="InterPro" id="IPR036390">
    <property type="entry name" value="WH_DNA-bd_sf"/>
</dbReference>
<feature type="domain" description="HTH gntR-type" evidence="4">
    <location>
        <begin position="29"/>
        <end position="96"/>
    </location>
</feature>
<dbReference type="InterPro" id="IPR011711">
    <property type="entry name" value="GntR_C"/>
</dbReference>
<dbReference type="SUPFAM" id="SSF48008">
    <property type="entry name" value="GntR ligand-binding domain-like"/>
    <property type="match status" value="1"/>
</dbReference>
<dbReference type="Gene3D" id="1.10.10.10">
    <property type="entry name" value="Winged helix-like DNA-binding domain superfamily/Winged helix DNA-binding domain"/>
    <property type="match status" value="1"/>
</dbReference>
<keyword evidence="1" id="KW-0805">Transcription regulation</keyword>
<dbReference type="PANTHER" id="PTHR43537:SF50">
    <property type="entry name" value="TRANSCRIPTIONAL REGULATORY PROTEIN"/>
    <property type="match status" value="1"/>
</dbReference>
<dbReference type="GO" id="GO:0003700">
    <property type="term" value="F:DNA-binding transcription factor activity"/>
    <property type="evidence" value="ECO:0007669"/>
    <property type="project" value="InterPro"/>
</dbReference>
<evidence type="ECO:0000259" key="4">
    <source>
        <dbReference type="PROSITE" id="PS50949"/>
    </source>
</evidence>
<keyword evidence="6" id="KW-1185">Reference proteome</keyword>
<accession>A0A0D6PG23</accession>
<evidence type="ECO:0000256" key="2">
    <source>
        <dbReference type="ARBA" id="ARBA00023125"/>
    </source>
</evidence>
<dbReference type="AlphaFoldDB" id="A0A0D6PG23"/>
<dbReference type="GO" id="GO:0003677">
    <property type="term" value="F:DNA binding"/>
    <property type="evidence" value="ECO:0007669"/>
    <property type="project" value="UniProtKB-KW"/>
</dbReference>
<reference evidence="5 6" key="1">
    <citation type="submission" date="2012-11" db="EMBL/GenBank/DDBJ databases">
        <title>Whole genome sequence of Acidocella aminolytica 101 = DSM 11237.</title>
        <authorList>
            <person name="Azuma Y."/>
            <person name="Higashiura N."/>
            <person name="Hirakawa H."/>
            <person name="Matsushita K."/>
        </authorList>
    </citation>
    <scope>NUCLEOTIDE SEQUENCE [LARGE SCALE GENOMIC DNA]</scope>
    <source>
        <strain evidence="6">101 / DSM 11237</strain>
    </source>
</reference>
<keyword evidence="3" id="KW-0804">Transcription</keyword>
<dbReference type="PRINTS" id="PR00035">
    <property type="entry name" value="HTHGNTR"/>
</dbReference>
<dbReference type="SMART" id="SM00895">
    <property type="entry name" value="FCD"/>
    <property type="match status" value="1"/>
</dbReference>
<dbReference type="STRING" id="1120923.SAMN02746095_00055"/>
<dbReference type="PANTHER" id="PTHR43537">
    <property type="entry name" value="TRANSCRIPTIONAL REGULATOR, GNTR FAMILY"/>
    <property type="match status" value="1"/>
</dbReference>
<dbReference type="CDD" id="cd07377">
    <property type="entry name" value="WHTH_GntR"/>
    <property type="match status" value="1"/>
</dbReference>
<evidence type="ECO:0000313" key="6">
    <source>
        <dbReference type="Proteomes" id="UP000032668"/>
    </source>
</evidence>
<dbReference type="InterPro" id="IPR036388">
    <property type="entry name" value="WH-like_DNA-bd_sf"/>
</dbReference>
<dbReference type="Pfam" id="PF00392">
    <property type="entry name" value="GntR"/>
    <property type="match status" value="1"/>
</dbReference>
<dbReference type="Pfam" id="PF07729">
    <property type="entry name" value="FCD"/>
    <property type="match status" value="1"/>
</dbReference>